<dbReference type="Pfam" id="PF04909">
    <property type="entry name" value="Amidohydro_2"/>
    <property type="match status" value="1"/>
</dbReference>
<gene>
    <name evidence="4" type="ORF">D1781_13865</name>
</gene>
<evidence type="ECO:0000256" key="2">
    <source>
        <dbReference type="SAM" id="MobiDB-lite"/>
    </source>
</evidence>
<evidence type="ECO:0000259" key="3">
    <source>
        <dbReference type="Pfam" id="PF04909"/>
    </source>
</evidence>
<feature type="domain" description="Amidohydrolase-related" evidence="3">
    <location>
        <begin position="26"/>
        <end position="304"/>
    </location>
</feature>
<keyword evidence="4" id="KW-0378">Hydrolase</keyword>
<dbReference type="GO" id="GO:0016787">
    <property type="term" value="F:hydrolase activity"/>
    <property type="evidence" value="ECO:0007669"/>
    <property type="project" value="UniProtKB-KW"/>
</dbReference>
<dbReference type="PANTHER" id="PTHR43569">
    <property type="entry name" value="AMIDOHYDROLASE"/>
    <property type="match status" value="1"/>
</dbReference>
<comment type="caution">
    <text evidence="4">The sequence shown here is derived from an EMBL/GenBank/DDBJ whole genome shotgun (WGS) entry which is preliminary data.</text>
</comment>
<dbReference type="EMBL" id="QXTG01000002">
    <property type="protein sequence ID" value="RIX28505.1"/>
    <property type="molecule type" value="Genomic_DNA"/>
</dbReference>
<dbReference type="Proteomes" id="UP000265742">
    <property type="component" value="Unassembled WGS sequence"/>
</dbReference>
<evidence type="ECO:0000313" key="5">
    <source>
        <dbReference type="Proteomes" id="UP000265742"/>
    </source>
</evidence>
<comment type="similarity">
    <text evidence="1">Belongs to the metallo-dependent hydrolases superfamily.</text>
</comment>
<dbReference type="InterPro" id="IPR032466">
    <property type="entry name" value="Metal_Hydrolase"/>
</dbReference>
<dbReference type="SUPFAM" id="SSF51556">
    <property type="entry name" value="Metallo-dependent hydrolases"/>
    <property type="match status" value="1"/>
</dbReference>
<evidence type="ECO:0000256" key="1">
    <source>
        <dbReference type="ARBA" id="ARBA00038310"/>
    </source>
</evidence>
<dbReference type="InterPro" id="IPR052350">
    <property type="entry name" value="Metallo-dep_Lactonases"/>
</dbReference>
<dbReference type="Gene3D" id="3.20.20.140">
    <property type="entry name" value="Metal-dependent hydrolases"/>
    <property type="match status" value="1"/>
</dbReference>
<accession>A0A3A1U0Q5</accession>
<name>A0A3A1U0Q5_9MICO</name>
<reference evidence="5" key="1">
    <citation type="submission" date="2018-09" db="EMBL/GenBank/DDBJ databases">
        <authorList>
            <person name="Kim I."/>
        </authorList>
    </citation>
    <scope>NUCLEOTIDE SEQUENCE [LARGE SCALE GENOMIC DNA]</scope>
    <source>
        <strain evidence="5">DD4a</strain>
    </source>
</reference>
<organism evidence="4 5">
    <name type="scientific">Amnibacterium setariae</name>
    <dbReference type="NCBI Taxonomy" id="2306585"/>
    <lineage>
        <taxon>Bacteria</taxon>
        <taxon>Bacillati</taxon>
        <taxon>Actinomycetota</taxon>
        <taxon>Actinomycetes</taxon>
        <taxon>Micrococcales</taxon>
        <taxon>Microbacteriaceae</taxon>
        <taxon>Amnibacterium</taxon>
    </lineage>
</organism>
<dbReference type="AlphaFoldDB" id="A0A3A1U0Q5"/>
<dbReference type="InterPro" id="IPR006680">
    <property type="entry name" value="Amidohydro-rel"/>
</dbReference>
<keyword evidence="5" id="KW-1185">Reference proteome</keyword>
<evidence type="ECO:0000313" key="4">
    <source>
        <dbReference type="EMBL" id="RIX28505.1"/>
    </source>
</evidence>
<protein>
    <submittedName>
        <fullName evidence="4">Amidohydrolase</fullName>
    </submittedName>
</protein>
<proteinExistence type="inferred from homology"/>
<feature type="region of interest" description="Disordered" evidence="2">
    <location>
        <begin position="1"/>
        <end position="20"/>
    </location>
</feature>
<dbReference type="PANTHER" id="PTHR43569:SF1">
    <property type="entry name" value="BLL3371 PROTEIN"/>
    <property type="match status" value="1"/>
</dbReference>
<sequence>MAGSCTRPGTTGRRQESTVAQENPFVDAHVHFWDRSRLTYPWLEEAGDALPARFLPEDLDALDAVAEAVVFVQADCVPEQGVAEAAWAAELVRARGGRGGVVAFAPVEDAAALPGAVDALRAIDGVVGVRRLLQDEPEDLIRSDALAAGLRGLAAAGLTFDACVRHHQLDALLALRRAAPDAAIVLDHLGKPPVREGWGAPAAKRWHAAIRALAAEPGTTVKLSGLAPEAGPGPVAAQVRPFLEAALEAFGADRCMAGSDFPVSAAPADAPSYGAWFDLVAELAGSPAEQDAVLAGTARRVYGLG</sequence>